<proteinExistence type="predicted"/>
<keyword evidence="2" id="KW-0472">Membrane</keyword>
<feature type="region of interest" description="Disordered" evidence="1">
    <location>
        <begin position="148"/>
        <end position="201"/>
    </location>
</feature>
<evidence type="ECO:0000256" key="2">
    <source>
        <dbReference type="SAM" id="Phobius"/>
    </source>
</evidence>
<dbReference type="Proteomes" id="UP000569914">
    <property type="component" value="Unassembled WGS sequence"/>
</dbReference>
<dbReference type="RefSeq" id="WP_179757464.1">
    <property type="nucleotide sequence ID" value="NZ_JACCBU010000001.1"/>
</dbReference>
<gene>
    <name evidence="3" type="ORF">BKA15_006195</name>
</gene>
<reference evidence="3 4" key="1">
    <citation type="submission" date="2020-07" db="EMBL/GenBank/DDBJ databases">
        <title>Sequencing the genomes of 1000 actinobacteria strains.</title>
        <authorList>
            <person name="Klenk H.-P."/>
        </authorList>
    </citation>
    <scope>NUCLEOTIDE SEQUENCE [LARGE SCALE GENOMIC DNA]</scope>
    <source>
        <strain evidence="3 4">DSM 22083</strain>
    </source>
</reference>
<accession>A0A7Y9LG75</accession>
<evidence type="ECO:0000313" key="4">
    <source>
        <dbReference type="Proteomes" id="UP000569914"/>
    </source>
</evidence>
<keyword evidence="3" id="KW-0808">Transferase</keyword>
<keyword evidence="4" id="KW-1185">Reference proteome</keyword>
<dbReference type="EMBL" id="JACCBU010000001">
    <property type="protein sequence ID" value="NYE74866.1"/>
    <property type="molecule type" value="Genomic_DNA"/>
</dbReference>
<keyword evidence="2" id="KW-1133">Transmembrane helix</keyword>
<dbReference type="AlphaFoldDB" id="A0A7Y9LG75"/>
<keyword evidence="2" id="KW-0812">Transmembrane</keyword>
<feature type="region of interest" description="Disordered" evidence="1">
    <location>
        <begin position="1"/>
        <end position="23"/>
    </location>
</feature>
<evidence type="ECO:0000256" key="1">
    <source>
        <dbReference type="SAM" id="MobiDB-lite"/>
    </source>
</evidence>
<protein>
    <submittedName>
        <fullName evidence="3">Signal transduction histidine kinase</fullName>
    </submittedName>
</protein>
<comment type="caution">
    <text evidence="3">The sequence shown here is derived from an EMBL/GenBank/DDBJ whole genome shotgun (WGS) entry which is preliminary data.</text>
</comment>
<name>A0A7Y9LG75_9ACTN</name>
<feature type="transmembrane region" description="Helical" evidence="2">
    <location>
        <begin position="36"/>
        <end position="56"/>
    </location>
</feature>
<evidence type="ECO:0000313" key="3">
    <source>
        <dbReference type="EMBL" id="NYE74866.1"/>
    </source>
</evidence>
<dbReference type="GO" id="GO:0016301">
    <property type="term" value="F:kinase activity"/>
    <property type="evidence" value="ECO:0007669"/>
    <property type="project" value="UniProtKB-KW"/>
</dbReference>
<keyword evidence="3" id="KW-0418">Kinase</keyword>
<sequence length="201" mass="22279">MSALLAPAGEPEEEVGTGRKKRLRTVPDLPPRLAPMPFLVVLIGVLGIGLAGLLMLNTSLQGNAFETRALQRQESELAYRQAELEIELDKAAAPQELARRASALGLRPNPYPLILRVPGGEVQGDKKRVDGDELPGIVVKTPEELAAEKAEQAAKKAAKEAKKRAEAEERQRRELAEQKKKVEEQQRKQQQEQERDQEANR</sequence>
<organism evidence="3 4">
    <name type="scientific">Microlunatus parietis</name>
    <dbReference type="NCBI Taxonomy" id="682979"/>
    <lineage>
        <taxon>Bacteria</taxon>
        <taxon>Bacillati</taxon>
        <taxon>Actinomycetota</taxon>
        <taxon>Actinomycetes</taxon>
        <taxon>Propionibacteriales</taxon>
        <taxon>Propionibacteriaceae</taxon>
        <taxon>Microlunatus</taxon>
    </lineage>
</organism>